<proteinExistence type="predicted"/>
<dbReference type="AlphaFoldDB" id="A0A6N2Y601"/>
<dbReference type="Gene3D" id="3.10.350.10">
    <property type="entry name" value="LysM domain"/>
    <property type="match status" value="1"/>
</dbReference>
<sequence length="199" mass="20840">MQTNIFKTKSKSIKLGLAGVAAAAALIAPAVANADSYTVKSGDTLSEIAVTYNTTVEKLTSINKIANVDFITVGQILELDSEATAAATTTETAAVEAAPAATDNSVAAAPVQAETTTTSYSSNLGTSDAQAKEIIAQRESSGSYTAQNGQYYGRYQLTMSYLNGDLSAENQERVADSYVAGRYGSWSAALAFWNANGWY</sequence>
<dbReference type="GO" id="GO:0016787">
    <property type="term" value="F:hydrolase activity"/>
    <property type="evidence" value="ECO:0007669"/>
    <property type="project" value="UniProtKB-KW"/>
</dbReference>
<dbReference type="GeneID" id="58529070"/>
<feature type="domain" description="LysM" evidence="2">
    <location>
        <begin position="35"/>
        <end position="79"/>
    </location>
</feature>
<dbReference type="PANTHER" id="PTHR33734:SF22">
    <property type="entry name" value="MEMBRANE-BOUND LYTIC MUREIN TRANSGLYCOSYLASE D"/>
    <property type="match status" value="1"/>
</dbReference>
<protein>
    <submittedName>
        <fullName evidence="3">Putative cell wall hydrolase LytN</fullName>
        <ecNumber evidence="3">3.-.-.-</ecNumber>
    </submittedName>
</protein>
<feature type="signal peptide" evidence="1">
    <location>
        <begin position="1"/>
        <end position="34"/>
    </location>
</feature>
<dbReference type="PANTHER" id="PTHR33734">
    <property type="entry name" value="LYSM DOMAIN-CONTAINING GPI-ANCHORED PROTEIN 2"/>
    <property type="match status" value="1"/>
</dbReference>
<dbReference type="InterPro" id="IPR018392">
    <property type="entry name" value="LysM"/>
</dbReference>
<reference evidence="3" key="1">
    <citation type="submission" date="2019-11" db="EMBL/GenBank/DDBJ databases">
        <authorList>
            <person name="Feng L."/>
        </authorList>
    </citation>
    <scope>NUCLEOTIDE SEQUENCE</scope>
    <source>
        <strain evidence="3">SLutetiensisLFYP71</strain>
    </source>
</reference>
<dbReference type="EC" id="3.-.-.-" evidence="3"/>
<dbReference type="InterPro" id="IPR036779">
    <property type="entry name" value="LysM_dom_sf"/>
</dbReference>
<evidence type="ECO:0000259" key="2">
    <source>
        <dbReference type="PROSITE" id="PS51782"/>
    </source>
</evidence>
<dbReference type="EMBL" id="CACRUI010000001">
    <property type="protein sequence ID" value="VYT62151.1"/>
    <property type="molecule type" value="Genomic_DNA"/>
</dbReference>
<dbReference type="SMART" id="SM00257">
    <property type="entry name" value="LysM"/>
    <property type="match status" value="1"/>
</dbReference>
<name>A0A6N2Y601_9STRE</name>
<evidence type="ECO:0000313" key="3">
    <source>
        <dbReference type="EMBL" id="VYT62151.1"/>
    </source>
</evidence>
<evidence type="ECO:0000256" key="1">
    <source>
        <dbReference type="SAM" id="SignalP"/>
    </source>
</evidence>
<dbReference type="CDD" id="cd00118">
    <property type="entry name" value="LysM"/>
    <property type="match status" value="1"/>
</dbReference>
<dbReference type="Pfam" id="PF01476">
    <property type="entry name" value="LysM"/>
    <property type="match status" value="1"/>
</dbReference>
<keyword evidence="1" id="KW-0732">Signal</keyword>
<dbReference type="RefSeq" id="WP_020917636.1">
    <property type="nucleotide sequence ID" value="NZ_CABIZE010000004.1"/>
</dbReference>
<dbReference type="PROSITE" id="PS51782">
    <property type="entry name" value="LYSM"/>
    <property type="match status" value="1"/>
</dbReference>
<organism evidence="3">
    <name type="scientific">Streptococcus lutetiensis</name>
    <dbReference type="NCBI Taxonomy" id="150055"/>
    <lineage>
        <taxon>Bacteria</taxon>
        <taxon>Bacillati</taxon>
        <taxon>Bacillota</taxon>
        <taxon>Bacilli</taxon>
        <taxon>Lactobacillales</taxon>
        <taxon>Streptococcaceae</taxon>
        <taxon>Streptococcus</taxon>
    </lineage>
</organism>
<gene>
    <name evidence="3" type="primary">lytN</name>
    <name evidence="3" type="ORF">SLLFYP71_00012</name>
</gene>
<keyword evidence="3" id="KW-0378">Hydrolase</keyword>
<accession>A0A6N2Y601</accession>
<dbReference type="SUPFAM" id="SSF54106">
    <property type="entry name" value="LysM domain"/>
    <property type="match status" value="1"/>
</dbReference>
<feature type="chain" id="PRO_5026691807" evidence="1">
    <location>
        <begin position="35"/>
        <end position="199"/>
    </location>
</feature>